<feature type="transmembrane region" description="Helical" evidence="5">
    <location>
        <begin position="39"/>
        <end position="58"/>
    </location>
</feature>
<sequence length="155" mass="17122">MTLDFPWIYPVRVVQVIFAIIILGLTAYIVSVYNNDTVNFMLFNSIWTAFFATPYLALAPVHFPHLAHRLIIPAVEVITMIFWFAGFIALGVLLPAPRFCHWSACNCAQAATVFGAFEWALFVATSVIAVLCAFRSRPSTTSTKPAPQTTAHVGV</sequence>
<dbReference type="GO" id="GO:0016020">
    <property type="term" value="C:membrane"/>
    <property type="evidence" value="ECO:0007669"/>
    <property type="project" value="UniProtKB-SubCell"/>
</dbReference>
<dbReference type="InterPro" id="IPR008253">
    <property type="entry name" value="Marvel"/>
</dbReference>
<feature type="transmembrane region" description="Helical" evidence="5">
    <location>
        <begin position="70"/>
        <end position="94"/>
    </location>
</feature>
<dbReference type="OrthoDB" id="2117453at2759"/>
<feature type="transmembrane region" description="Helical" evidence="5">
    <location>
        <begin position="12"/>
        <end position="33"/>
    </location>
</feature>
<evidence type="ECO:0000256" key="1">
    <source>
        <dbReference type="ARBA" id="ARBA00004141"/>
    </source>
</evidence>
<keyword evidence="4 5" id="KW-0472">Membrane</keyword>
<dbReference type="Proteomes" id="UP000326877">
    <property type="component" value="Unassembled WGS sequence"/>
</dbReference>
<gene>
    <name evidence="7" type="ORF">BDV23DRAFT_150954</name>
</gene>
<evidence type="ECO:0000313" key="7">
    <source>
        <dbReference type="EMBL" id="KAE8392723.1"/>
    </source>
</evidence>
<feature type="domain" description="MARVEL" evidence="6">
    <location>
        <begin position="9"/>
        <end position="127"/>
    </location>
</feature>
<evidence type="ECO:0000259" key="6">
    <source>
        <dbReference type="Pfam" id="PF01284"/>
    </source>
</evidence>
<reference evidence="7" key="1">
    <citation type="submission" date="2019-04" db="EMBL/GenBank/DDBJ databases">
        <title>Friends and foes A comparative genomics studyof 23 Aspergillus species from section Flavi.</title>
        <authorList>
            <consortium name="DOE Joint Genome Institute"/>
            <person name="Kjaerbolling I."/>
            <person name="Vesth T."/>
            <person name="Frisvad J.C."/>
            <person name="Nybo J.L."/>
            <person name="Theobald S."/>
            <person name="Kildgaard S."/>
            <person name="Isbrandt T."/>
            <person name="Kuo A."/>
            <person name="Sato A."/>
            <person name="Lyhne E.K."/>
            <person name="Kogle M.E."/>
            <person name="Wiebenga A."/>
            <person name="Kun R.S."/>
            <person name="Lubbers R.J."/>
            <person name="Makela M.R."/>
            <person name="Barry K."/>
            <person name="Chovatia M."/>
            <person name="Clum A."/>
            <person name="Daum C."/>
            <person name="Haridas S."/>
            <person name="He G."/>
            <person name="LaButti K."/>
            <person name="Lipzen A."/>
            <person name="Mondo S."/>
            <person name="Riley R."/>
            <person name="Salamov A."/>
            <person name="Simmons B.A."/>
            <person name="Magnuson J.K."/>
            <person name="Henrissat B."/>
            <person name="Mortensen U.H."/>
            <person name="Larsen T.O."/>
            <person name="Devries R.P."/>
            <person name="Grigoriev I.V."/>
            <person name="Machida M."/>
            <person name="Baker S.E."/>
            <person name="Andersen M.R."/>
        </authorList>
    </citation>
    <scope>NUCLEOTIDE SEQUENCE [LARGE SCALE GENOMIC DNA]</scope>
    <source>
        <strain evidence="7">IBT 14317</strain>
    </source>
</reference>
<evidence type="ECO:0000256" key="3">
    <source>
        <dbReference type="ARBA" id="ARBA00022989"/>
    </source>
</evidence>
<evidence type="ECO:0000256" key="4">
    <source>
        <dbReference type="ARBA" id="ARBA00023136"/>
    </source>
</evidence>
<name>A0A5N7CGU5_PETAA</name>
<feature type="transmembrane region" description="Helical" evidence="5">
    <location>
        <begin position="114"/>
        <end position="134"/>
    </location>
</feature>
<dbReference type="EMBL" id="ML735235">
    <property type="protein sequence ID" value="KAE8392723.1"/>
    <property type="molecule type" value="Genomic_DNA"/>
</dbReference>
<protein>
    <submittedName>
        <fullName evidence="7">Membrane-associating domain-containing protein</fullName>
    </submittedName>
</protein>
<evidence type="ECO:0000256" key="5">
    <source>
        <dbReference type="SAM" id="Phobius"/>
    </source>
</evidence>
<evidence type="ECO:0000256" key="2">
    <source>
        <dbReference type="ARBA" id="ARBA00022692"/>
    </source>
</evidence>
<dbReference type="AlphaFoldDB" id="A0A5N7CGU5"/>
<dbReference type="PANTHER" id="PTHR37451:SF1">
    <property type="entry name" value="MARVEL DOMAIN-CONTAINING PROTEIN"/>
    <property type="match status" value="1"/>
</dbReference>
<organism evidence="7">
    <name type="scientific">Petromyces alliaceus</name>
    <name type="common">Aspergillus alliaceus</name>
    <dbReference type="NCBI Taxonomy" id="209559"/>
    <lineage>
        <taxon>Eukaryota</taxon>
        <taxon>Fungi</taxon>
        <taxon>Dikarya</taxon>
        <taxon>Ascomycota</taxon>
        <taxon>Pezizomycotina</taxon>
        <taxon>Eurotiomycetes</taxon>
        <taxon>Eurotiomycetidae</taxon>
        <taxon>Eurotiales</taxon>
        <taxon>Aspergillaceae</taxon>
        <taxon>Aspergillus</taxon>
        <taxon>Aspergillus subgen. Circumdati</taxon>
    </lineage>
</organism>
<keyword evidence="3 5" id="KW-1133">Transmembrane helix</keyword>
<proteinExistence type="predicted"/>
<keyword evidence="2 5" id="KW-0812">Transmembrane</keyword>
<dbReference type="Pfam" id="PF01284">
    <property type="entry name" value="MARVEL"/>
    <property type="match status" value="1"/>
</dbReference>
<accession>A0A5N7CGU5</accession>
<comment type="subcellular location">
    <subcellularLocation>
        <location evidence="1">Membrane</location>
        <topology evidence="1">Multi-pass membrane protein</topology>
    </subcellularLocation>
</comment>
<dbReference type="PANTHER" id="PTHR37451">
    <property type="entry name" value="MARVEL DOMAIN"/>
    <property type="match status" value="1"/>
</dbReference>